<feature type="non-terminal residue" evidence="1">
    <location>
        <position position="1"/>
    </location>
</feature>
<proteinExistence type="predicted"/>
<gene>
    <name evidence="1" type="ORF">METZ01_LOCUS319326</name>
</gene>
<sequence length="259" mass="30132">VKDFLKYIGSEIYKHESHFNIAFLGGEPFLSPALNDGKFIEYIDCFYKHAPHDFCLVYEFNTNCNTPTTLIDKNLKLIEKYKKRYINSIPKIIISGESFGPALEYIRYGTNCVQYMENIEKYFSKPWLQISLNLAINVFSIPSLHKHFKFIFDLCKKYDKKIGITPGCVYKPKGLHPCVLPNTNEIQQYIDDAVNNIDTNYINETTSIDNTINVLNNLKEGFGSQDHLLPELKNYIKYVKIVRKQNIKDFIPELQKYVA</sequence>
<accession>A0A382P3H2</accession>
<organism evidence="1">
    <name type="scientific">marine metagenome</name>
    <dbReference type="NCBI Taxonomy" id="408172"/>
    <lineage>
        <taxon>unclassified sequences</taxon>
        <taxon>metagenomes</taxon>
        <taxon>ecological metagenomes</taxon>
    </lineage>
</organism>
<reference evidence="1" key="1">
    <citation type="submission" date="2018-05" db="EMBL/GenBank/DDBJ databases">
        <authorList>
            <person name="Lanie J.A."/>
            <person name="Ng W.-L."/>
            <person name="Kazmierczak K.M."/>
            <person name="Andrzejewski T.M."/>
            <person name="Davidsen T.M."/>
            <person name="Wayne K.J."/>
            <person name="Tettelin H."/>
            <person name="Glass J.I."/>
            <person name="Rusch D."/>
            <person name="Podicherti R."/>
            <person name="Tsui H.-C.T."/>
            <person name="Winkler M.E."/>
        </authorList>
    </citation>
    <scope>NUCLEOTIDE SEQUENCE</scope>
</reference>
<dbReference type="AlphaFoldDB" id="A0A382P3H2"/>
<name>A0A382P3H2_9ZZZZ</name>
<protein>
    <recommendedName>
        <fullName evidence="2">Radical SAM core domain-containing protein</fullName>
    </recommendedName>
</protein>
<dbReference type="EMBL" id="UINC01103805">
    <property type="protein sequence ID" value="SVC66472.1"/>
    <property type="molecule type" value="Genomic_DNA"/>
</dbReference>
<evidence type="ECO:0008006" key="2">
    <source>
        <dbReference type="Google" id="ProtNLM"/>
    </source>
</evidence>
<evidence type="ECO:0000313" key="1">
    <source>
        <dbReference type="EMBL" id="SVC66472.1"/>
    </source>
</evidence>